<keyword evidence="1" id="KW-0732">Signal</keyword>
<proteinExistence type="predicted"/>
<dbReference type="Proteomes" id="UP001501468">
    <property type="component" value="Unassembled WGS sequence"/>
</dbReference>
<name>A0ABP7CKA7_9MICO</name>
<reference evidence="3" key="1">
    <citation type="journal article" date="2019" name="Int. J. Syst. Evol. Microbiol.">
        <title>The Global Catalogue of Microorganisms (GCM) 10K type strain sequencing project: providing services to taxonomists for standard genome sequencing and annotation.</title>
        <authorList>
            <consortium name="The Broad Institute Genomics Platform"/>
            <consortium name="The Broad Institute Genome Sequencing Center for Infectious Disease"/>
            <person name="Wu L."/>
            <person name="Ma J."/>
        </authorList>
    </citation>
    <scope>NUCLEOTIDE SEQUENCE [LARGE SCALE GENOMIC DNA]</scope>
    <source>
        <strain evidence="3">JCM 17125</strain>
    </source>
</reference>
<evidence type="ECO:0000313" key="3">
    <source>
        <dbReference type="Proteomes" id="UP001501468"/>
    </source>
</evidence>
<accession>A0ABP7CKA7</accession>
<comment type="caution">
    <text evidence="2">The sequence shown here is derived from an EMBL/GenBank/DDBJ whole genome shotgun (WGS) entry which is preliminary data.</text>
</comment>
<evidence type="ECO:0000313" key="2">
    <source>
        <dbReference type="EMBL" id="GAA3691186.1"/>
    </source>
</evidence>
<dbReference type="RefSeq" id="WP_344940717.1">
    <property type="nucleotide sequence ID" value="NZ_BAABDC010000001.1"/>
</dbReference>
<gene>
    <name evidence="2" type="ORF">GCM10022399_03810</name>
</gene>
<keyword evidence="3" id="KW-1185">Reference proteome</keyword>
<evidence type="ECO:0000256" key="1">
    <source>
        <dbReference type="SAM" id="SignalP"/>
    </source>
</evidence>
<protein>
    <submittedName>
        <fullName evidence="2">Uncharacterized protein</fullName>
    </submittedName>
</protein>
<organism evidence="2 3">
    <name type="scientific">Terrabacter ginsenosidimutans</name>
    <dbReference type="NCBI Taxonomy" id="490575"/>
    <lineage>
        <taxon>Bacteria</taxon>
        <taxon>Bacillati</taxon>
        <taxon>Actinomycetota</taxon>
        <taxon>Actinomycetes</taxon>
        <taxon>Micrococcales</taxon>
        <taxon>Intrasporangiaceae</taxon>
        <taxon>Terrabacter</taxon>
    </lineage>
</organism>
<feature type="signal peptide" evidence="1">
    <location>
        <begin position="1"/>
        <end position="21"/>
    </location>
</feature>
<sequence length="241" mass="24373">MRTFTAASLIALATLASGLGAAEANGRVAAPPKASPVPVVRGLDAVALALASPHTPTPVERAVTVGHLHPWGAGSETESTAGATADCDGCTAKATALAVVYGNGPGRVRADNLATSMTGSCSGCGTVAVSVQVVMLRRAGTVEANNRATAVNAACTECRASSAAYQTVIVDPRGRRLSARDLAGLRDWLQDQADQMASSAPAQSLRRGAATSSPESVLDQQLQAALGQGAKVTTKVDRVTR</sequence>
<dbReference type="EMBL" id="BAABDC010000001">
    <property type="protein sequence ID" value="GAA3691186.1"/>
    <property type="molecule type" value="Genomic_DNA"/>
</dbReference>
<feature type="chain" id="PRO_5047007202" evidence="1">
    <location>
        <begin position="22"/>
        <end position="241"/>
    </location>
</feature>